<dbReference type="RefSeq" id="WP_072063167.1">
    <property type="nucleotide sequence ID" value="NZ_CVRY01000002.1"/>
</dbReference>
<dbReference type="EC" id="4.2.99.20" evidence="3 4"/>
<dbReference type="GO" id="GO:0070205">
    <property type="term" value="F:2-succinyl-6-hydroxy-2,4-cyclohexadiene-1-carboxylate synthase activity"/>
    <property type="evidence" value="ECO:0007669"/>
    <property type="project" value="UniProtKB-UniRule"/>
</dbReference>
<reference evidence="7" key="1">
    <citation type="submission" date="2015-06" db="EMBL/GenBank/DDBJ databases">
        <authorList>
            <person name="Urmite Genomes"/>
        </authorList>
    </citation>
    <scope>NUCLEOTIDE SEQUENCE [LARGE SCALE GENOMIC DNA]</scope>
    <source>
        <strain evidence="7">CSUR P1867</strain>
    </source>
</reference>
<dbReference type="Gene3D" id="3.40.50.1820">
    <property type="entry name" value="alpha/beta hydrolase"/>
    <property type="match status" value="1"/>
</dbReference>
<dbReference type="GO" id="GO:0009234">
    <property type="term" value="P:menaquinone biosynthetic process"/>
    <property type="evidence" value="ECO:0007669"/>
    <property type="project" value="UniProtKB-UniRule"/>
</dbReference>
<dbReference type="PANTHER" id="PTHR42916">
    <property type="entry name" value="2-SUCCINYL-5-ENOLPYRUVYL-6-HYDROXY-3-CYCLOHEXENE-1-CARBOXYLATE SYNTHASE"/>
    <property type="match status" value="1"/>
</dbReference>
<dbReference type="AlphaFoldDB" id="A0A0G4Q3I4"/>
<feature type="domain" description="AB hydrolase-1" evidence="5">
    <location>
        <begin position="17"/>
        <end position="245"/>
    </location>
</feature>
<dbReference type="EMBL" id="CVRY01000002">
    <property type="protein sequence ID" value="CRL60405.1"/>
    <property type="molecule type" value="Genomic_DNA"/>
</dbReference>
<comment type="subunit">
    <text evidence="3">Monomer.</text>
</comment>
<comment type="catalytic activity">
    <reaction evidence="3">
        <text>5-enolpyruvoyl-6-hydroxy-2-succinyl-cyclohex-3-ene-1-carboxylate = (1R,6R)-6-hydroxy-2-succinyl-cyclohexa-2,4-diene-1-carboxylate + pyruvate</text>
        <dbReference type="Rhea" id="RHEA:25597"/>
        <dbReference type="ChEBI" id="CHEBI:15361"/>
        <dbReference type="ChEBI" id="CHEBI:58689"/>
        <dbReference type="ChEBI" id="CHEBI:58818"/>
        <dbReference type="EC" id="4.2.99.20"/>
    </reaction>
</comment>
<evidence type="ECO:0000256" key="4">
    <source>
        <dbReference type="NCBIfam" id="TIGR03695"/>
    </source>
</evidence>
<keyword evidence="2 3" id="KW-0456">Lyase</keyword>
<dbReference type="UniPathway" id="UPA01057">
    <property type="reaction ID" value="UER00900"/>
</dbReference>
<dbReference type="NCBIfam" id="TIGR03695">
    <property type="entry name" value="menH_SHCHC"/>
    <property type="match status" value="1"/>
</dbReference>
<dbReference type="SUPFAM" id="SSF53474">
    <property type="entry name" value="alpha/beta-Hydrolases"/>
    <property type="match status" value="1"/>
</dbReference>
<dbReference type="NCBIfam" id="NF008340">
    <property type="entry name" value="PRK11126.1"/>
    <property type="match status" value="1"/>
</dbReference>
<accession>A0A0G4Q3I4</accession>
<evidence type="ECO:0000256" key="1">
    <source>
        <dbReference type="ARBA" id="ARBA00022428"/>
    </source>
</evidence>
<comment type="pathway">
    <text evidence="3">Quinol/quinone metabolism; menaquinone biosynthesis.</text>
</comment>
<keyword evidence="1 3" id="KW-0474">Menaquinone biosynthesis</keyword>
<dbReference type="InterPro" id="IPR022485">
    <property type="entry name" value="SHCHC_synthase_MenH"/>
</dbReference>
<evidence type="ECO:0000313" key="6">
    <source>
        <dbReference type="EMBL" id="CRL60405.1"/>
    </source>
</evidence>
<sequence length="255" mass="28622">MTLACQRYNTHNEGPWLVWLHGLLGEGCEWEPVIQACHEYPSLVIDLPRHGGSASISAKDFVEVSTLLTDTLKEQGIDHYWLIGYSLGGRISMYHACFGDTTGLMGLIVEGGNPGLNDAIERQSRIAHDKRWAECFRNEPISNVLTQWYQQPVFADLSDEKRQLLIEKRRHNSGACIAESLETLSLGYQPWLVTKLQQLTLPFIWLCGEKDNKFQSIAQRYSLPLTTIPHAGHNAHQAQPAAYAAVINHVLSLFG</sequence>
<comment type="pathway">
    <text evidence="3">Quinol/quinone metabolism; 1,4-dihydroxy-2-naphthoate biosynthesis; 1,4-dihydroxy-2-naphthoate from chorismate: step 3/7.</text>
</comment>
<name>A0A0G4Q3I4_9GAMM</name>
<evidence type="ECO:0000256" key="3">
    <source>
        <dbReference type="HAMAP-Rule" id="MF_01660"/>
    </source>
</evidence>
<proteinExistence type="inferred from homology"/>
<comment type="function">
    <text evidence="3">Catalyzes a proton abstraction reaction that results in 2,5-elimination of pyruvate from 2-succinyl-5-enolpyruvyl-6-hydroxy-3-cyclohexene-1-carboxylate (SEPHCHC) and the formation of 2-succinyl-6-hydroxy-2,4-cyclohexadiene-1-carboxylate (SHCHC).</text>
</comment>
<dbReference type="HAMAP" id="MF_01660">
    <property type="entry name" value="MenH"/>
    <property type="match status" value="1"/>
</dbReference>
<comment type="similarity">
    <text evidence="3">Belongs to the AB hydrolase superfamily. MenH family.</text>
</comment>
<dbReference type="PANTHER" id="PTHR42916:SF1">
    <property type="entry name" value="PROTEIN PHYLLO, CHLOROPLASTIC"/>
    <property type="match status" value="1"/>
</dbReference>
<dbReference type="Pfam" id="PF12697">
    <property type="entry name" value="Abhydrolase_6"/>
    <property type="match status" value="1"/>
</dbReference>
<protein>
    <recommendedName>
        <fullName evidence="3 4">2-succinyl-6-hydroxy-2,4-cyclohexadiene-1-carboxylate synthase</fullName>
        <shortName evidence="3">SHCHC synthase</shortName>
        <ecNumber evidence="3 4">4.2.99.20</ecNumber>
    </recommendedName>
</protein>
<organism evidence="6 7">
    <name type="scientific">Proteus penneri</name>
    <dbReference type="NCBI Taxonomy" id="102862"/>
    <lineage>
        <taxon>Bacteria</taxon>
        <taxon>Pseudomonadati</taxon>
        <taxon>Pseudomonadota</taxon>
        <taxon>Gammaproteobacteria</taxon>
        <taxon>Enterobacterales</taxon>
        <taxon>Morganellaceae</taxon>
        <taxon>Proteus</taxon>
    </lineage>
</organism>
<evidence type="ECO:0000259" key="5">
    <source>
        <dbReference type="Pfam" id="PF12697"/>
    </source>
</evidence>
<dbReference type="InterPro" id="IPR029058">
    <property type="entry name" value="AB_hydrolase_fold"/>
</dbReference>
<dbReference type="UniPathway" id="UPA00079"/>
<dbReference type="InterPro" id="IPR000073">
    <property type="entry name" value="AB_hydrolase_1"/>
</dbReference>
<evidence type="ECO:0000313" key="7">
    <source>
        <dbReference type="Proteomes" id="UP000183920"/>
    </source>
</evidence>
<dbReference type="Proteomes" id="UP000183920">
    <property type="component" value="Unassembled WGS sequence"/>
</dbReference>
<evidence type="ECO:0000256" key="2">
    <source>
        <dbReference type="ARBA" id="ARBA00023239"/>
    </source>
</evidence>
<gene>
    <name evidence="3 6" type="primary">menH</name>
    <name evidence="6" type="ORF">BN1804_00952</name>
</gene>